<dbReference type="AlphaFoldDB" id="A0A517R444"/>
<dbReference type="EMBL" id="CP036268">
    <property type="protein sequence ID" value="QDT38641.1"/>
    <property type="molecule type" value="Genomic_DNA"/>
</dbReference>
<reference evidence="2 3" key="1">
    <citation type="submission" date="2019-02" db="EMBL/GenBank/DDBJ databases">
        <title>Deep-cultivation of Planctomycetes and their phenomic and genomic characterization uncovers novel biology.</title>
        <authorList>
            <person name="Wiegand S."/>
            <person name="Jogler M."/>
            <person name="Boedeker C."/>
            <person name="Pinto D."/>
            <person name="Vollmers J."/>
            <person name="Rivas-Marin E."/>
            <person name="Kohn T."/>
            <person name="Peeters S.H."/>
            <person name="Heuer A."/>
            <person name="Rast P."/>
            <person name="Oberbeckmann S."/>
            <person name="Bunk B."/>
            <person name="Jeske O."/>
            <person name="Meyerdierks A."/>
            <person name="Storesund J.E."/>
            <person name="Kallscheuer N."/>
            <person name="Luecker S."/>
            <person name="Lage O.M."/>
            <person name="Pohl T."/>
            <person name="Merkel B.J."/>
            <person name="Hornburger P."/>
            <person name="Mueller R.-W."/>
            <person name="Bruemmer F."/>
            <person name="Labrenz M."/>
            <person name="Spormann A.M."/>
            <person name="Op den Camp H."/>
            <person name="Overmann J."/>
            <person name="Amann R."/>
            <person name="Jetten M.S.M."/>
            <person name="Mascher T."/>
            <person name="Medema M.H."/>
            <person name="Devos D.P."/>
            <person name="Kaster A.-K."/>
            <person name="Ovreas L."/>
            <person name="Rohde M."/>
            <person name="Galperin M.Y."/>
            <person name="Jogler C."/>
        </authorList>
    </citation>
    <scope>NUCLEOTIDE SEQUENCE [LARGE SCALE GENOMIC DNA]</scope>
    <source>
        <strain evidence="2 3">Pan189</strain>
    </source>
</reference>
<evidence type="ECO:0000313" key="2">
    <source>
        <dbReference type="EMBL" id="QDT38641.1"/>
    </source>
</evidence>
<dbReference type="Proteomes" id="UP000317318">
    <property type="component" value="Chromosome"/>
</dbReference>
<evidence type="ECO:0008006" key="4">
    <source>
        <dbReference type="Google" id="ProtNLM"/>
    </source>
</evidence>
<dbReference type="KEGG" id="svp:Pan189_30360"/>
<proteinExistence type="predicted"/>
<protein>
    <recommendedName>
        <fullName evidence="4">Ycf48-like protein</fullName>
    </recommendedName>
</protein>
<accession>A0A517R444</accession>
<gene>
    <name evidence="2" type="ORF">Pan189_30360</name>
</gene>
<dbReference type="OrthoDB" id="211220at2"/>
<organism evidence="2 3">
    <name type="scientific">Stratiformator vulcanicus</name>
    <dbReference type="NCBI Taxonomy" id="2527980"/>
    <lineage>
        <taxon>Bacteria</taxon>
        <taxon>Pseudomonadati</taxon>
        <taxon>Planctomycetota</taxon>
        <taxon>Planctomycetia</taxon>
        <taxon>Planctomycetales</taxon>
        <taxon>Planctomycetaceae</taxon>
        <taxon>Stratiformator</taxon>
    </lineage>
</organism>
<feature type="signal peptide" evidence="1">
    <location>
        <begin position="1"/>
        <end position="24"/>
    </location>
</feature>
<keyword evidence="3" id="KW-1185">Reference proteome</keyword>
<evidence type="ECO:0000313" key="3">
    <source>
        <dbReference type="Proteomes" id="UP000317318"/>
    </source>
</evidence>
<sequence length="337" mass="36639" precursor="true">MFARCFLSASLVIACVLPPSAAFAQSEREGLFVAVGYGGRRMSSNDGIHWENIQEWKAEGGDDSDNLMSAAFGNGMFVVTGGGGWSRETQKGHILVTRDGKNWKAVEHDALNNRVIPVVFGNDRFVVGMPGGGWGKGSFSYLASSTDGETWKQGAKLEWPYDGGMQRRRGAFGNGVFVISGNGGPGNSIHWVATTPDGETITHFQGEMDPMSDLTFGAGKFVTVGKDGLRLYSEDGQNWEKGTPALKENFRNVVWTGKAFVAGGQGDSYYSEDGIDWLKFPAKIPCSIIYADEKIGIGTQWRGKMWYSLNGTDWQRAEGDEPRNGINTVVYGVPQSN</sequence>
<dbReference type="PROSITE" id="PS51257">
    <property type="entry name" value="PROKAR_LIPOPROTEIN"/>
    <property type="match status" value="1"/>
</dbReference>
<evidence type="ECO:0000256" key="1">
    <source>
        <dbReference type="SAM" id="SignalP"/>
    </source>
</evidence>
<name>A0A517R444_9PLAN</name>
<feature type="chain" id="PRO_5022195795" description="Ycf48-like protein" evidence="1">
    <location>
        <begin position="25"/>
        <end position="337"/>
    </location>
</feature>
<keyword evidence="1" id="KW-0732">Signal</keyword>
<dbReference type="RefSeq" id="WP_145364730.1">
    <property type="nucleotide sequence ID" value="NZ_CP036268.1"/>
</dbReference>
<dbReference type="SUPFAM" id="SSF110296">
    <property type="entry name" value="Oligoxyloglucan reducing end-specific cellobiohydrolase"/>
    <property type="match status" value="1"/>
</dbReference>